<dbReference type="GO" id="GO:0030313">
    <property type="term" value="C:cell envelope"/>
    <property type="evidence" value="ECO:0007669"/>
    <property type="project" value="UniProtKB-SubCell"/>
</dbReference>
<dbReference type="RefSeq" id="WP_267991170.1">
    <property type="nucleotide sequence ID" value="NZ_JAPJZI010000001.1"/>
</dbReference>
<organism evidence="6 7">
    <name type="scientific">Hoeflea prorocentri</name>
    <dbReference type="NCBI Taxonomy" id="1922333"/>
    <lineage>
        <taxon>Bacteria</taxon>
        <taxon>Pseudomonadati</taxon>
        <taxon>Pseudomonadota</taxon>
        <taxon>Alphaproteobacteria</taxon>
        <taxon>Hyphomicrobiales</taxon>
        <taxon>Rhizobiaceae</taxon>
        <taxon>Hoeflea</taxon>
    </lineage>
</organism>
<dbReference type="SUPFAM" id="SSF53822">
    <property type="entry name" value="Periplasmic binding protein-like I"/>
    <property type="match status" value="1"/>
</dbReference>
<dbReference type="EMBL" id="JAPJZI010000001">
    <property type="protein sequence ID" value="MDA5399750.1"/>
    <property type="molecule type" value="Genomic_DNA"/>
</dbReference>
<dbReference type="InterPro" id="IPR025997">
    <property type="entry name" value="SBP_2_dom"/>
</dbReference>
<dbReference type="AlphaFoldDB" id="A0A9X3UK87"/>
<dbReference type="InterPro" id="IPR028082">
    <property type="entry name" value="Peripla_BP_I"/>
</dbReference>
<dbReference type="GO" id="GO:0030246">
    <property type="term" value="F:carbohydrate binding"/>
    <property type="evidence" value="ECO:0007669"/>
    <property type="project" value="UniProtKB-ARBA"/>
</dbReference>
<feature type="signal peptide" evidence="4">
    <location>
        <begin position="1"/>
        <end position="22"/>
    </location>
</feature>
<dbReference type="PANTHER" id="PTHR46847:SF1">
    <property type="entry name" value="D-ALLOSE-BINDING PERIPLASMIC PROTEIN-RELATED"/>
    <property type="match status" value="1"/>
</dbReference>
<name>A0A9X3UK87_9HYPH</name>
<dbReference type="PANTHER" id="PTHR46847">
    <property type="entry name" value="D-ALLOSE-BINDING PERIPLASMIC PROTEIN-RELATED"/>
    <property type="match status" value="1"/>
</dbReference>
<comment type="subcellular location">
    <subcellularLocation>
        <location evidence="1">Cell envelope</location>
    </subcellularLocation>
</comment>
<protein>
    <submittedName>
        <fullName evidence="6">Substrate-binding domain-containing protein</fullName>
    </submittedName>
</protein>
<comment type="similarity">
    <text evidence="2">Belongs to the bacterial solute-binding protein 2 family.</text>
</comment>
<evidence type="ECO:0000313" key="7">
    <source>
        <dbReference type="Proteomes" id="UP001151234"/>
    </source>
</evidence>
<evidence type="ECO:0000256" key="4">
    <source>
        <dbReference type="SAM" id="SignalP"/>
    </source>
</evidence>
<evidence type="ECO:0000259" key="5">
    <source>
        <dbReference type="Pfam" id="PF13407"/>
    </source>
</evidence>
<reference evidence="6" key="1">
    <citation type="submission" date="2022-11" db="EMBL/GenBank/DDBJ databases">
        <title>Draft genome sequence of Hoeflea poritis E7-10 and Hoeflea prorocentri PM5-8, separated from scleractinian coral Porites lutea and marine dinoflagellate.</title>
        <authorList>
            <person name="Zhang G."/>
            <person name="Wei Q."/>
            <person name="Cai L."/>
        </authorList>
    </citation>
    <scope>NUCLEOTIDE SEQUENCE</scope>
    <source>
        <strain evidence="6">PM5-8</strain>
    </source>
</reference>
<dbReference type="Gene3D" id="3.40.50.2300">
    <property type="match status" value="2"/>
</dbReference>
<proteinExistence type="inferred from homology"/>
<keyword evidence="3 4" id="KW-0732">Signal</keyword>
<dbReference type="Proteomes" id="UP001151234">
    <property type="component" value="Unassembled WGS sequence"/>
</dbReference>
<gene>
    <name evidence="6" type="ORF">OQ273_14305</name>
</gene>
<evidence type="ECO:0000313" key="6">
    <source>
        <dbReference type="EMBL" id="MDA5399750.1"/>
    </source>
</evidence>
<keyword evidence="7" id="KW-1185">Reference proteome</keyword>
<feature type="chain" id="PRO_5040779796" evidence="4">
    <location>
        <begin position="23"/>
        <end position="392"/>
    </location>
</feature>
<evidence type="ECO:0000256" key="1">
    <source>
        <dbReference type="ARBA" id="ARBA00004196"/>
    </source>
</evidence>
<comment type="caution">
    <text evidence="6">The sequence shown here is derived from an EMBL/GenBank/DDBJ whole genome shotgun (WGS) entry which is preliminary data.</text>
</comment>
<evidence type="ECO:0000256" key="3">
    <source>
        <dbReference type="ARBA" id="ARBA00022729"/>
    </source>
</evidence>
<dbReference type="Pfam" id="PF13407">
    <property type="entry name" value="Peripla_BP_4"/>
    <property type="match status" value="1"/>
</dbReference>
<sequence length="392" mass="41517">MKLFRHVAVGFTLAAMTVSAGAEGVDDVIGSLPSGLQAEYENSATPVGLPKVPKVKNDGAVLWCHSESYQGNPWRVALTNELKRLVQGLIDEGKVSAFQMTDSNGDVGLEISNIRSLIDAECDIITSVPGSPTGLNAAVEAAAEAGIPFVTAASTVSSPNAVNVDSNYYKWGYDMARSLAEAIGGKGNVVMVEGIAGVSIVDQQRQGAQAAFAEYPDVKVVRMVNGDWTPSVTKSVILQTLATNPAPIDGVWTTGSETRVIAEAFAQAGRPVPVITGSVTGDALGYWKANPDAFKFTGHAVLPQWMGQNLFRVSSRILSGQEPKLSTLMIPIPEVPMSSFDAWYGDCMKPDSAEIFPVNPEDPVPSEVMNAYFNSSELAPGWNYADVPGACD</sequence>
<evidence type="ECO:0000256" key="2">
    <source>
        <dbReference type="ARBA" id="ARBA00007639"/>
    </source>
</evidence>
<feature type="domain" description="Periplasmic binding protein" evidence="5">
    <location>
        <begin position="69"/>
        <end position="289"/>
    </location>
</feature>
<accession>A0A9X3UK87</accession>